<organism evidence="3 4">
    <name type="scientific">Exophiala aquamarina CBS 119918</name>
    <dbReference type="NCBI Taxonomy" id="1182545"/>
    <lineage>
        <taxon>Eukaryota</taxon>
        <taxon>Fungi</taxon>
        <taxon>Dikarya</taxon>
        <taxon>Ascomycota</taxon>
        <taxon>Pezizomycotina</taxon>
        <taxon>Eurotiomycetes</taxon>
        <taxon>Chaetothyriomycetidae</taxon>
        <taxon>Chaetothyriales</taxon>
        <taxon>Herpotrichiellaceae</taxon>
        <taxon>Exophiala</taxon>
    </lineage>
</organism>
<comment type="caution">
    <text evidence="3">The sequence shown here is derived from an EMBL/GenBank/DDBJ whole genome shotgun (WGS) entry which is preliminary data.</text>
</comment>
<feature type="transmembrane region" description="Helical" evidence="1">
    <location>
        <begin position="38"/>
        <end position="57"/>
    </location>
</feature>
<name>A0A072NV19_9EURO</name>
<dbReference type="VEuPathDB" id="FungiDB:A1O9_12359"/>
<evidence type="ECO:0000259" key="2">
    <source>
        <dbReference type="Pfam" id="PF10355"/>
    </source>
</evidence>
<dbReference type="InterPro" id="IPR018827">
    <property type="entry name" value="YTP1_C"/>
</dbReference>
<accession>A0A072NV19</accession>
<feature type="transmembrane region" description="Helical" evidence="1">
    <location>
        <begin position="69"/>
        <end position="95"/>
    </location>
</feature>
<dbReference type="HOGENOM" id="CLU_2096874_0_0_1"/>
<evidence type="ECO:0000313" key="4">
    <source>
        <dbReference type="Proteomes" id="UP000027920"/>
    </source>
</evidence>
<keyword evidence="1" id="KW-0472">Membrane</keyword>
<dbReference type="PANTHER" id="PTHR31685:SF3">
    <property type="entry name" value="INTEGRAL MEMBRANE PROTEIN (AFU_ORTHOLOGUE AFUA_6G12730)"/>
    <property type="match status" value="1"/>
</dbReference>
<dbReference type="Pfam" id="PF10355">
    <property type="entry name" value="Ytp1"/>
    <property type="match status" value="1"/>
</dbReference>
<reference evidence="3 4" key="1">
    <citation type="submission" date="2013-03" db="EMBL/GenBank/DDBJ databases">
        <title>The Genome Sequence of Exophiala aquamarina CBS 119918.</title>
        <authorList>
            <consortium name="The Broad Institute Genomics Platform"/>
            <person name="Cuomo C."/>
            <person name="de Hoog S."/>
            <person name="Gorbushina A."/>
            <person name="Walker B."/>
            <person name="Young S.K."/>
            <person name="Zeng Q."/>
            <person name="Gargeya S."/>
            <person name="Fitzgerald M."/>
            <person name="Haas B."/>
            <person name="Abouelleil A."/>
            <person name="Allen A.W."/>
            <person name="Alvarado L."/>
            <person name="Arachchi H.M."/>
            <person name="Berlin A.M."/>
            <person name="Chapman S.B."/>
            <person name="Gainer-Dewar J."/>
            <person name="Goldberg J."/>
            <person name="Griggs A."/>
            <person name="Gujja S."/>
            <person name="Hansen M."/>
            <person name="Howarth C."/>
            <person name="Imamovic A."/>
            <person name="Ireland A."/>
            <person name="Larimer J."/>
            <person name="McCowan C."/>
            <person name="Murphy C."/>
            <person name="Pearson M."/>
            <person name="Poon T.W."/>
            <person name="Priest M."/>
            <person name="Roberts A."/>
            <person name="Saif S."/>
            <person name="Shea T."/>
            <person name="Sisk P."/>
            <person name="Sykes S."/>
            <person name="Wortman J."/>
            <person name="Nusbaum C."/>
            <person name="Birren B."/>
        </authorList>
    </citation>
    <scope>NUCLEOTIDE SEQUENCE [LARGE SCALE GENOMIC DNA]</scope>
    <source>
        <strain evidence="3 4">CBS 119918</strain>
    </source>
</reference>
<dbReference type="GeneID" id="25287253"/>
<proteinExistence type="predicted"/>
<dbReference type="STRING" id="1182545.A0A072NV19"/>
<keyword evidence="4" id="KW-1185">Reference proteome</keyword>
<dbReference type="EMBL" id="AMGV01000022">
    <property type="protein sequence ID" value="KEF51724.1"/>
    <property type="molecule type" value="Genomic_DNA"/>
</dbReference>
<feature type="domain" description="Protein YTP1-like C-terminal" evidence="2">
    <location>
        <begin position="1"/>
        <end position="96"/>
    </location>
</feature>
<dbReference type="PANTHER" id="PTHR31685">
    <property type="entry name" value="INTEGRAL MEMBRANE PROTEIN (AFU_ORTHOLOGUE AFUA_6G12730)-RELATED"/>
    <property type="match status" value="1"/>
</dbReference>
<dbReference type="OrthoDB" id="4491390at2759"/>
<keyword evidence="1" id="KW-0812">Transmembrane</keyword>
<keyword evidence="1" id="KW-1133">Transmembrane helix</keyword>
<dbReference type="RefSeq" id="XP_013254314.1">
    <property type="nucleotide sequence ID" value="XM_013398860.1"/>
</dbReference>
<dbReference type="Proteomes" id="UP000027920">
    <property type="component" value="Unassembled WGS sequence"/>
</dbReference>
<evidence type="ECO:0000313" key="3">
    <source>
        <dbReference type="EMBL" id="KEF51724.1"/>
    </source>
</evidence>
<dbReference type="AlphaFoldDB" id="A0A072NV19"/>
<feature type="transmembrane region" description="Helical" evidence="1">
    <location>
        <begin position="6"/>
        <end position="26"/>
    </location>
</feature>
<gene>
    <name evidence="3" type="ORF">A1O9_12359</name>
</gene>
<sequence length="116" mass="12717">MHQWVGNLLTGAAAARCFTYLVLYLAPPTSTSPSRIPSEFVTSFCLMAAGIMLMASNRDTVDAMVEYDVNAMVAATVAMSMTAASMAWSMALVAVRQWAEKKEMQYKESVVPIRVR</sequence>
<protein>
    <recommendedName>
        <fullName evidence="2">Protein YTP1-like C-terminal domain-containing protein</fullName>
    </recommendedName>
</protein>
<evidence type="ECO:0000256" key="1">
    <source>
        <dbReference type="SAM" id="Phobius"/>
    </source>
</evidence>